<evidence type="ECO:0000313" key="1">
    <source>
        <dbReference type="EMBL" id="ETO12741.1"/>
    </source>
</evidence>
<comment type="caution">
    <text evidence="1">The sequence shown here is derived from an EMBL/GenBank/DDBJ whole genome shotgun (WGS) entry which is preliminary data.</text>
</comment>
<dbReference type="EMBL" id="ASPP01021137">
    <property type="protein sequence ID" value="ETO12741.1"/>
    <property type="molecule type" value="Genomic_DNA"/>
</dbReference>
<sequence length="427" mass="51154">MVPYKRTIDIQRNNLPKSVPFQDTVISSYQKTKFNPLLYECDLHKLKIIEDTVHVKMTKNNHLQKLLHESIKKQINYNEKDENGELILNDKILTILNELKILYHDNIHKQMGYPLQLWNICAILLYCGKSCNEKFSYDQIKFRHHKWPYLDFYLQEAVKILHSHERREESEMELYCGLKGVRLENIKEIKAGFFISHVSTSDDIQVAQIYRSDQGCILHFHPSMRRSLQIDSCDVSWISPFKHEREILFASAMWNYFIDFNIIYVSLHFCCEGNIYETRELLFEYEKWKFRDSNEQKYKKRINEFLERRCCNHNINLFCIFLSEAYKERTAVEIATANTVNNGLPFIKKDHEIGKKKKYFIKKFNTMLHKNQPERYQTFNITILQYGKNKLKFDRRHLSVIAVVIVHHPTLYVKNLHSINNHFKTNV</sequence>
<name>X6MGF2_RETFI</name>
<dbReference type="OrthoDB" id="9990006at2759"/>
<accession>X6MGF2</accession>
<organism evidence="1 2">
    <name type="scientific">Reticulomyxa filosa</name>
    <dbReference type="NCBI Taxonomy" id="46433"/>
    <lineage>
        <taxon>Eukaryota</taxon>
        <taxon>Sar</taxon>
        <taxon>Rhizaria</taxon>
        <taxon>Retaria</taxon>
        <taxon>Foraminifera</taxon>
        <taxon>Monothalamids</taxon>
        <taxon>Reticulomyxidae</taxon>
        <taxon>Reticulomyxa</taxon>
    </lineage>
</organism>
<reference evidence="1 2" key="1">
    <citation type="journal article" date="2013" name="Curr. Biol.">
        <title>The Genome of the Foraminiferan Reticulomyxa filosa.</title>
        <authorList>
            <person name="Glockner G."/>
            <person name="Hulsmann N."/>
            <person name="Schleicher M."/>
            <person name="Noegel A.A."/>
            <person name="Eichinger L."/>
            <person name="Gallinger C."/>
            <person name="Pawlowski J."/>
            <person name="Sierra R."/>
            <person name="Euteneuer U."/>
            <person name="Pillet L."/>
            <person name="Moustafa A."/>
            <person name="Platzer M."/>
            <person name="Groth M."/>
            <person name="Szafranski K."/>
            <person name="Schliwa M."/>
        </authorList>
    </citation>
    <scope>NUCLEOTIDE SEQUENCE [LARGE SCALE GENOMIC DNA]</scope>
</reference>
<keyword evidence="2" id="KW-1185">Reference proteome</keyword>
<evidence type="ECO:0000313" key="2">
    <source>
        <dbReference type="Proteomes" id="UP000023152"/>
    </source>
</evidence>
<dbReference type="AlphaFoldDB" id="X6MGF2"/>
<dbReference type="Proteomes" id="UP000023152">
    <property type="component" value="Unassembled WGS sequence"/>
</dbReference>
<dbReference type="SUPFAM" id="SSF56399">
    <property type="entry name" value="ADP-ribosylation"/>
    <property type="match status" value="1"/>
</dbReference>
<proteinExistence type="predicted"/>
<gene>
    <name evidence="1" type="ORF">RFI_24635</name>
</gene>
<protein>
    <submittedName>
        <fullName evidence="1">Uncharacterized protein</fullName>
    </submittedName>
</protein>